<organism evidence="6 7">
    <name type="scientific">Deinococcus ruber</name>
    <dbReference type="NCBI Taxonomy" id="1848197"/>
    <lineage>
        <taxon>Bacteria</taxon>
        <taxon>Thermotogati</taxon>
        <taxon>Deinococcota</taxon>
        <taxon>Deinococci</taxon>
        <taxon>Deinococcales</taxon>
        <taxon>Deinococcaceae</taxon>
        <taxon>Deinococcus</taxon>
    </lineage>
</organism>
<dbReference type="EMBL" id="BMQL01000011">
    <property type="protein sequence ID" value="GGR10004.1"/>
    <property type="molecule type" value="Genomic_DNA"/>
</dbReference>
<reference evidence="6" key="2">
    <citation type="submission" date="2020-09" db="EMBL/GenBank/DDBJ databases">
        <authorList>
            <person name="Sun Q."/>
            <person name="Ohkuma M."/>
        </authorList>
    </citation>
    <scope>NUCLEOTIDE SEQUENCE</scope>
    <source>
        <strain evidence="6">JCM 31311</strain>
    </source>
</reference>
<evidence type="ECO:0000256" key="2">
    <source>
        <dbReference type="ARBA" id="ARBA00004418"/>
    </source>
</evidence>
<evidence type="ECO:0000313" key="7">
    <source>
        <dbReference type="Proteomes" id="UP000603865"/>
    </source>
</evidence>
<protein>
    <submittedName>
        <fullName evidence="6">Uncharacterized protein</fullName>
    </submittedName>
</protein>
<dbReference type="NCBIfam" id="TIGR02532">
    <property type="entry name" value="IV_pilin_GFxxxE"/>
    <property type="match status" value="1"/>
</dbReference>
<comment type="caution">
    <text evidence="6">The sequence shown here is derived from an EMBL/GenBank/DDBJ whole genome shotgun (WGS) entry which is preliminary data.</text>
</comment>
<keyword evidence="5" id="KW-0812">Transmembrane</keyword>
<feature type="transmembrane region" description="Helical" evidence="5">
    <location>
        <begin position="12"/>
        <end position="31"/>
    </location>
</feature>
<gene>
    <name evidence="6" type="ORF">GCM10008957_23480</name>
</gene>
<keyword evidence="5" id="KW-0472">Membrane</keyword>
<accession>A0A918C8F6</accession>
<evidence type="ECO:0000256" key="5">
    <source>
        <dbReference type="SAM" id="Phobius"/>
    </source>
</evidence>
<comment type="subcellular location">
    <subcellularLocation>
        <location evidence="1">Cell outer membrane</location>
        <topology evidence="1">Single-pass membrane protein</topology>
    </subcellularLocation>
    <subcellularLocation>
        <location evidence="2">Periplasm</location>
    </subcellularLocation>
</comment>
<dbReference type="GO" id="GO:0042597">
    <property type="term" value="C:periplasmic space"/>
    <property type="evidence" value="ECO:0007669"/>
    <property type="project" value="UniProtKB-SubCell"/>
</dbReference>
<dbReference type="Proteomes" id="UP000603865">
    <property type="component" value="Unassembled WGS sequence"/>
</dbReference>
<dbReference type="Pfam" id="PF07963">
    <property type="entry name" value="N_methyl"/>
    <property type="match status" value="1"/>
</dbReference>
<evidence type="ECO:0000256" key="1">
    <source>
        <dbReference type="ARBA" id="ARBA00004203"/>
    </source>
</evidence>
<dbReference type="SUPFAM" id="SSF54523">
    <property type="entry name" value="Pili subunits"/>
    <property type="match status" value="1"/>
</dbReference>
<keyword evidence="4" id="KW-0998">Cell outer membrane</keyword>
<keyword evidence="3" id="KW-0574">Periplasm</keyword>
<dbReference type="InterPro" id="IPR045584">
    <property type="entry name" value="Pilin-like"/>
</dbReference>
<proteinExistence type="predicted"/>
<reference evidence="6" key="1">
    <citation type="journal article" date="2014" name="Int. J. Syst. Evol. Microbiol.">
        <title>Complete genome sequence of Corynebacterium casei LMG S-19264T (=DSM 44701T), isolated from a smear-ripened cheese.</title>
        <authorList>
            <consortium name="US DOE Joint Genome Institute (JGI-PGF)"/>
            <person name="Walter F."/>
            <person name="Albersmeier A."/>
            <person name="Kalinowski J."/>
            <person name="Ruckert C."/>
        </authorList>
    </citation>
    <scope>NUCLEOTIDE SEQUENCE</scope>
    <source>
        <strain evidence="6">JCM 31311</strain>
    </source>
</reference>
<dbReference type="AlphaFoldDB" id="A0A918C8F6"/>
<dbReference type="RefSeq" id="WP_229776034.1">
    <property type="nucleotide sequence ID" value="NZ_BMQL01000011.1"/>
</dbReference>
<sequence length="136" mass="14213">MATERPREGFTLVELLVVIAIMALLVGLLGFTHGPSASDEQSYLDASLAAVQILPGLARQKGVTLTLQAQNQRLLTYSSAGVVEDGPSVPIPQDASAQSDLQVSPNSVSGSLILHVSNTCTRITPLLYGSAAPVRC</sequence>
<evidence type="ECO:0000256" key="4">
    <source>
        <dbReference type="ARBA" id="ARBA00023237"/>
    </source>
</evidence>
<dbReference type="InterPro" id="IPR012902">
    <property type="entry name" value="N_methyl_site"/>
</dbReference>
<evidence type="ECO:0000256" key="3">
    <source>
        <dbReference type="ARBA" id="ARBA00022764"/>
    </source>
</evidence>
<keyword evidence="5" id="KW-1133">Transmembrane helix</keyword>
<name>A0A918C8F6_9DEIO</name>
<evidence type="ECO:0000313" key="6">
    <source>
        <dbReference type="EMBL" id="GGR10004.1"/>
    </source>
</evidence>
<keyword evidence="7" id="KW-1185">Reference proteome</keyword>
<dbReference type="GO" id="GO:0009279">
    <property type="term" value="C:cell outer membrane"/>
    <property type="evidence" value="ECO:0007669"/>
    <property type="project" value="UniProtKB-SubCell"/>
</dbReference>